<proteinExistence type="predicted"/>
<comment type="caution">
    <text evidence="1">The sequence shown here is derived from an EMBL/GenBank/DDBJ whole genome shotgun (WGS) entry which is preliminary data.</text>
</comment>
<feature type="non-terminal residue" evidence="1">
    <location>
        <position position="62"/>
    </location>
</feature>
<sequence length="62" mass="7124">MFEDWQLALEVETKAADTRGHYPPATEYVNHVDRSHVNLVEAFKQMKLDVEEPLQNGGSDHE</sequence>
<dbReference type="EMBL" id="BKCJ011075030">
    <property type="protein sequence ID" value="GFC80429.1"/>
    <property type="molecule type" value="Genomic_DNA"/>
</dbReference>
<organism evidence="1">
    <name type="scientific">Tanacetum cinerariifolium</name>
    <name type="common">Dalmatian daisy</name>
    <name type="synonym">Chrysanthemum cinerariifolium</name>
    <dbReference type="NCBI Taxonomy" id="118510"/>
    <lineage>
        <taxon>Eukaryota</taxon>
        <taxon>Viridiplantae</taxon>
        <taxon>Streptophyta</taxon>
        <taxon>Embryophyta</taxon>
        <taxon>Tracheophyta</taxon>
        <taxon>Spermatophyta</taxon>
        <taxon>Magnoliopsida</taxon>
        <taxon>eudicotyledons</taxon>
        <taxon>Gunneridae</taxon>
        <taxon>Pentapetalae</taxon>
        <taxon>asterids</taxon>
        <taxon>campanulids</taxon>
        <taxon>Asterales</taxon>
        <taxon>Asteraceae</taxon>
        <taxon>Asteroideae</taxon>
        <taxon>Anthemideae</taxon>
        <taxon>Anthemidinae</taxon>
        <taxon>Tanacetum</taxon>
    </lineage>
</organism>
<dbReference type="AlphaFoldDB" id="A0A699QZ56"/>
<protein>
    <submittedName>
        <fullName evidence="1">Coatomer beta' subunit</fullName>
    </submittedName>
</protein>
<accession>A0A699QZ56</accession>
<reference evidence="1" key="1">
    <citation type="journal article" date="2019" name="Sci. Rep.">
        <title>Draft genome of Tanacetum cinerariifolium, the natural source of mosquito coil.</title>
        <authorList>
            <person name="Yamashiro T."/>
            <person name="Shiraishi A."/>
            <person name="Satake H."/>
            <person name="Nakayama K."/>
        </authorList>
    </citation>
    <scope>NUCLEOTIDE SEQUENCE</scope>
</reference>
<gene>
    <name evidence="1" type="ORF">Tci_852399</name>
</gene>
<evidence type="ECO:0000313" key="1">
    <source>
        <dbReference type="EMBL" id="GFC80429.1"/>
    </source>
</evidence>
<name>A0A699QZ56_TANCI</name>